<feature type="compositionally biased region" description="Basic and acidic residues" evidence="1">
    <location>
        <begin position="126"/>
        <end position="135"/>
    </location>
</feature>
<protein>
    <submittedName>
        <fullName evidence="2">Uncharacterized protein</fullName>
    </submittedName>
</protein>
<proteinExistence type="predicted"/>
<accession>A0A1E3PGQ2</accession>
<evidence type="ECO:0000313" key="3">
    <source>
        <dbReference type="Proteomes" id="UP000095009"/>
    </source>
</evidence>
<feature type="compositionally biased region" description="Low complexity" evidence="1">
    <location>
        <begin position="203"/>
        <end position="218"/>
    </location>
</feature>
<evidence type="ECO:0000256" key="1">
    <source>
        <dbReference type="SAM" id="MobiDB-lite"/>
    </source>
</evidence>
<gene>
    <name evidence="2" type="ORF">NADFUDRAFT_43673</name>
</gene>
<reference evidence="2 3" key="1">
    <citation type="journal article" date="2016" name="Proc. Natl. Acad. Sci. U.S.A.">
        <title>Comparative genomics of biotechnologically important yeasts.</title>
        <authorList>
            <person name="Riley R."/>
            <person name="Haridas S."/>
            <person name="Wolfe K.H."/>
            <person name="Lopes M.R."/>
            <person name="Hittinger C.T."/>
            <person name="Goeker M."/>
            <person name="Salamov A.A."/>
            <person name="Wisecaver J.H."/>
            <person name="Long T.M."/>
            <person name="Calvey C.H."/>
            <person name="Aerts A.L."/>
            <person name="Barry K.W."/>
            <person name="Choi C."/>
            <person name="Clum A."/>
            <person name="Coughlan A.Y."/>
            <person name="Deshpande S."/>
            <person name="Douglass A.P."/>
            <person name="Hanson S.J."/>
            <person name="Klenk H.-P."/>
            <person name="LaButti K.M."/>
            <person name="Lapidus A."/>
            <person name="Lindquist E.A."/>
            <person name="Lipzen A.M."/>
            <person name="Meier-Kolthoff J.P."/>
            <person name="Ohm R.A."/>
            <person name="Otillar R.P."/>
            <person name="Pangilinan J.L."/>
            <person name="Peng Y."/>
            <person name="Rokas A."/>
            <person name="Rosa C.A."/>
            <person name="Scheuner C."/>
            <person name="Sibirny A.A."/>
            <person name="Slot J.C."/>
            <person name="Stielow J.B."/>
            <person name="Sun H."/>
            <person name="Kurtzman C.P."/>
            <person name="Blackwell M."/>
            <person name="Grigoriev I.V."/>
            <person name="Jeffries T.W."/>
        </authorList>
    </citation>
    <scope>NUCLEOTIDE SEQUENCE [LARGE SCALE GENOMIC DNA]</scope>
    <source>
        <strain evidence="2 3">DSM 6958</strain>
    </source>
</reference>
<keyword evidence="3" id="KW-1185">Reference proteome</keyword>
<organism evidence="2 3">
    <name type="scientific">Nadsonia fulvescens var. elongata DSM 6958</name>
    <dbReference type="NCBI Taxonomy" id="857566"/>
    <lineage>
        <taxon>Eukaryota</taxon>
        <taxon>Fungi</taxon>
        <taxon>Dikarya</taxon>
        <taxon>Ascomycota</taxon>
        <taxon>Saccharomycotina</taxon>
        <taxon>Dipodascomycetes</taxon>
        <taxon>Dipodascales</taxon>
        <taxon>Dipodascales incertae sedis</taxon>
        <taxon>Nadsonia</taxon>
    </lineage>
</organism>
<name>A0A1E3PGQ2_9ASCO</name>
<dbReference type="AlphaFoldDB" id="A0A1E3PGQ2"/>
<feature type="region of interest" description="Disordered" evidence="1">
    <location>
        <begin position="113"/>
        <end position="138"/>
    </location>
</feature>
<feature type="region of interest" description="Disordered" evidence="1">
    <location>
        <begin position="192"/>
        <end position="227"/>
    </location>
</feature>
<sequence>MTSRKLTDDSGVSGSFHSEVYTIKRQKIDVSDSTAISLPSDFFDEKAAHNYEANHAKKASTDGKRELNDGIEDELTQFEREIQETSVFHDDNSISLPKAGISASVEPVVFQSQDKGDVQTDSSGVKQDETLKSEEENQDFQDTILDQIEEQNEFYLKVDQLKRLRQAKLMSVKGNNLLKTENITDNRLNLNNNLNESVSTDYGGNSDSDSDSGSNSNGEDLWRSRGI</sequence>
<evidence type="ECO:0000313" key="2">
    <source>
        <dbReference type="EMBL" id="ODQ64037.1"/>
    </source>
</evidence>
<dbReference type="EMBL" id="KV454413">
    <property type="protein sequence ID" value="ODQ64037.1"/>
    <property type="molecule type" value="Genomic_DNA"/>
</dbReference>
<dbReference type="Proteomes" id="UP000095009">
    <property type="component" value="Unassembled WGS sequence"/>
</dbReference>